<evidence type="ECO:0000313" key="2">
    <source>
        <dbReference type="Proteomes" id="UP000499080"/>
    </source>
</evidence>
<proteinExistence type="predicted"/>
<sequence>MSRLLTIHHALLNTYYPLIYKKTYKTIAKYVSPTPGSKPDPTKDPRQTPSCWYSVEACRAGCQLRCRPPHQTRFKITRSVRKWPSCCFNSGP</sequence>
<organism evidence="1 2">
    <name type="scientific">Araneus ventricosus</name>
    <name type="common">Orbweaver spider</name>
    <name type="synonym">Epeira ventricosa</name>
    <dbReference type="NCBI Taxonomy" id="182803"/>
    <lineage>
        <taxon>Eukaryota</taxon>
        <taxon>Metazoa</taxon>
        <taxon>Ecdysozoa</taxon>
        <taxon>Arthropoda</taxon>
        <taxon>Chelicerata</taxon>
        <taxon>Arachnida</taxon>
        <taxon>Araneae</taxon>
        <taxon>Araneomorphae</taxon>
        <taxon>Entelegynae</taxon>
        <taxon>Araneoidea</taxon>
        <taxon>Araneidae</taxon>
        <taxon>Araneus</taxon>
    </lineage>
</organism>
<comment type="caution">
    <text evidence="1">The sequence shown here is derived from an EMBL/GenBank/DDBJ whole genome shotgun (WGS) entry which is preliminary data.</text>
</comment>
<name>A0A4Y2K7Q5_ARAVE</name>
<evidence type="ECO:0000313" key="1">
    <source>
        <dbReference type="EMBL" id="GBM98307.1"/>
    </source>
</evidence>
<protein>
    <submittedName>
        <fullName evidence="1">Uncharacterized protein</fullName>
    </submittedName>
</protein>
<gene>
    <name evidence="1" type="ORF">AVEN_133149_1</name>
</gene>
<keyword evidence="2" id="KW-1185">Reference proteome</keyword>
<dbReference type="Proteomes" id="UP000499080">
    <property type="component" value="Unassembled WGS sequence"/>
</dbReference>
<accession>A0A4Y2K7Q5</accession>
<dbReference type="AlphaFoldDB" id="A0A4Y2K7Q5"/>
<reference evidence="1 2" key="1">
    <citation type="journal article" date="2019" name="Sci. Rep.">
        <title>Orb-weaving spider Araneus ventricosus genome elucidates the spidroin gene catalogue.</title>
        <authorList>
            <person name="Kono N."/>
            <person name="Nakamura H."/>
            <person name="Ohtoshi R."/>
            <person name="Moran D.A.P."/>
            <person name="Shinohara A."/>
            <person name="Yoshida Y."/>
            <person name="Fujiwara M."/>
            <person name="Mori M."/>
            <person name="Tomita M."/>
            <person name="Arakawa K."/>
        </authorList>
    </citation>
    <scope>NUCLEOTIDE SEQUENCE [LARGE SCALE GENOMIC DNA]</scope>
</reference>
<dbReference type="EMBL" id="BGPR01004311">
    <property type="protein sequence ID" value="GBM98307.1"/>
    <property type="molecule type" value="Genomic_DNA"/>
</dbReference>